<keyword evidence="3 5" id="KW-0067">ATP-binding</keyword>
<keyword evidence="2 5" id="KW-0547">Nucleotide-binding</keyword>
<dbReference type="HAMAP" id="MF_00978">
    <property type="entry name" value="Bifunct_BirA"/>
    <property type="match status" value="1"/>
</dbReference>
<comment type="catalytic activity">
    <reaction evidence="5">
        <text>biotin + L-lysyl-[protein] + ATP = N(6)-biotinyl-L-lysyl-[protein] + AMP + diphosphate + H(+)</text>
        <dbReference type="Rhea" id="RHEA:11756"/>
        <dbReference type="Rhea" id="RHEA-COMP:9752"/>
        <dbReference type="Rhea" id="RHEA-COMP:10505"/>
        <dbReference type="ChEBI" id="CHEBI:15378"/>
        <dbReference type="ChEBI" id="CHEBI:29969"/>
        <dbReference type="ChEBI" id="CHEBI:30616"/>
        <dbReference type="ChEBI" id="CHEBI:33019"/>
        <dbReference type="ChEBI" id="CHEBI:57586"/>
        <dbReference type="ChEBI" id="CHEBI:83144"/>
        <dbReference type="ChEBI" id="CHEBI:456215"/>
        <dbReference type="EC" id="6.3.4.15"/>
    </reaction>
</comment>
<evidence type="ECO:0000256" key="4">
    <source>
        <dbReference type="ARBA" id="ARBA00023267"/>
    </source>
</evidence>
<feature type="domain" description="BPL/LPL catalytic" evidence="6">
    <location>
        <begin position="66"/>
        <end position="258"/>
    </location>
</feature>
<keyword evidence="1 5" id="KW-0436">Ligase</keyword>
<keyword evidence="5" id="KW-0805">Transcription regulation</keyword>
<proteinExistence type="inferred from homology"/>
<comment type="caution">
    <text evidence="5">Lacks conserved residue(s) required for the propagation of feature annotation.</text>
</comment>
<evidence type="ECO:0000313" key="7">
    <source>
        <dbReference type="EMBL" id="SMB93463.1"/>
    </source>
</evidence>
<dbReference type="InterPro" id="IPR003142">
    <property type="entry name" value="BPL_C"/>
</dbReference>
<dbReference type="STRING" id="656914.SAMN00017405_0041"/>
<sequence length="324" mass="36391">MKNKILNIISSSAEYISGEEISNKYGVSRTAIWKHINALKQEGYQIESFPRKGYKLIQRPDILLENEVLTNLNTSKWGKEKFYFLNEVDSTNNYAKKLASEGKPEGTVIVAEEQSAGKGRLSRKWISAKGKGIWTSFILRPNILPNFAAQITLVMAVGMIKALEKNLGVSAKIKWPNDILINDLKVCGILTEMSAEIDRINYVIVGIGLNVNQSNDDFPDEIQDSATSLKICLGKEIKRVQMLQVILEEIEKVYNLYLEKGFSEILDEWKNNSCTLGQEVIVKMPKEIIEGMAIDIDSGGCLIVKDKENIIHKIIAGDVLVRKK</sequence>
<feature type="binding site" evidence="5">
    <location>
        <begin position="90"/>
        <end position="92"/>
    </location>
    <ligand>
        <name>biotin</name>
        <dbReference type="ChEBI" id="CHEBI:57586"/>
    </ligand>
</feature>
<dbReference type="PROSITE" id="PS51733">
    <property type="entry name" value="BPL_LPL_CATALYTIC"/>
    <property type="match status" value="1"/>
</dbReference>
<dbReference type="GO" id="GO:0016740">
    <property type="term" value="F:transferase activity"/>
    <property type="evidence" value="ECO:0007669"/>
    <property type="project" value="UniProtKB-ARBA"/>
</dbReference>
<dbReference type="AlphaFoldDB" id="A0A1W1VJK4"/>
<dbReference type="NCBIfam" id="TIGR00121">
    <property type="entry name" value="birA_ligase"/>
    <property type="match status" value="1"/>
</dbReference>
<dbReference type="Pfam" id="PF03099">
    <property type="entry name" value="BPL_LplA_LipB"/>
    <property type="match status" value="1"/>
</dbReference>
<keyword evidence="4 5" id="KW-0092">Biotin</keyword>
<dbReference type="InterPro" id="IPR008988">
    <property type="entry name" value="Transcriptional_repressor_C"/>
</dbReference>
<evidence type="ECO:0000256" key="1">
    <source>
        <dbReference type="ARBA" id="ARBA00022598"/>
    </source>
</evidence>
<dbReference type="Gene3D" id="2.30.30.100">
    <property type="match status" value="1"/>
</dbReference>
<dbReference type="Gene3D" id="3.30.930.10">
    <property type="entry name" value="Bira Bifunctional Protein, Domain 2"/>
    <property type="match status" value="1"/>
</dbReference>
<comment type="similarity">
    <text evidence="5">Belongs to the biotin--protein ligase family.</text>
</comment>
<feature type="binding site" evidence="5">
    <location>
        <position position="185"/>
    </location>
    <ligand>
        <name>biotin</name>
        <dbReference type="ChEBI" id="CHEBI:57586"/>
    </ligand>
</feature>
<dbReference type="InterPro" id="IPR004143">
    <property type="entry name" value="BPL_LPL_catalytic"/>
</dbReference>
<dbReference type="InterPro" id="IPR036388">
    <property type="entry name" value="WH-like_DNA-bd_sf"/>
</dbReference>
<evidence type="ECO:0000313" key="8">
    <source>
        <dbReference type="Proteomes" id="UP000192731"/>
    </source>
</evidence>
<evidence type="ECO:0000256" key="5">
    <source>
        <dbReference type="HAMAP-Rule" id="MF_00978"/>
    </source>
</evidence>
<dbReference type="GO" id="GO:0005737">
    <property type="term" value="C:cytoplasm"/>
    <property type="evidence" value="ECO:0007669"/>
    <property type="project" value="TreeGrafter"/>
</dbReference>
<evidence type="ECO:0000259" key="6">
    <source>
        <dbReference type="PROSITE" id="PS51733"/>
    </source>
</evidence>
<dbReference type="PANTHER" id="PTHR12835:SF5">
    <property type="entry name" value="BIOTIN--PROTEIN LIGASE"/>
    <property type="match status" value="1"/>
</dbReference>
<dbReference type="SUPFAM" id="SSF50037">
    <property type="entry name" value="C-terminal domain of transcriptional repressors"/>
    <property type="match status" value="1"/>
</dbReference>
<dbReference type="Proteomes" id="UP000192731">
    <property type="component" value="Unassembled WGS sequence"/>
</dbReference>
<dbReference type="GO" id="GO:0009249">
    <property type="term" value="P:protein lipoylation"/>
    <property type="evidence" value="ECO:0007669"/>
    <property type="project" value="UniProtKB-ARBA"/>
</dbReference>
<keyword evidence="5" id="KW-0238">DNA-binding</keyword>
<keyword evidence="8" id="KW-1185">Reference proteome</keyword>
<organism evidence="7 8">
    <name type="scientific">Desulfonispora thiosulfatigenes DSM 11270</name>
    <dbReference type="NCBI Taxonomy" id="656914"/>
    <lineage>
        <taxon>Bacteria</taxon>
        <taxon>Bacillati</taxon>
        <taxon>Bacillota</taxon>
        <taxon>Clostridia</taxon>
        <taxon>Eubacteriales</taxon>
        <taxon>Peptococcaceae</taxon>
        <taxon>Desulfonispora</taxon>
    </lineage>
</organism>
<keyword evidence="5" id="KW-0678">Repressor</keyword>
<evidence type="ECO:0000256" key="3">
    <source>
        <dbReference type="ARBA" id="ARBA00022840"/>
    </source>
</evidence>
<dbReference type="Gene3D" id="1.10.10.10">
    <property type="entry name" value="Winged helix-like DNA-binding domain superfamily/Winged helix DNA-binding domain"/>
    <property type="match status" value="1"/>
</dbReference>
<dbReference type="CDD" id="cd16442">
    <property type="entry name" value="BPL"/>
    <property type="match status" value="1"/>
</dbReference>
<dbReference type="InterPro" id="IPR036390">
    <property type="entry name" value="WH_DNA-bd_sf"/>
</dbReference>
<name>A0A1W1VJK4_DESTI</name>
<dbReference type="PANTHER" id="PTHR12835">
    <property type="entry name" value="BIOTIN PROTEIN LIGASE"/>
    <property type="match status" value="1"/>
</dbReference>
<dbReference type="RefSeq" id="WP_200805904.1">
    <property type="nucleotide sequence ID" value="NZ_FWWT01000022.1"/>
</dbReference>
<dbReference type="SUPFAM" id="SSF46785">
    <property type="entry name" value="Winged helix' DNA-binding domain"/>
    <property type="match status" value="1"/>
</dbReference>
<dbReference type="GO" id="GO:0004077">
    <property type="term" value="F:biotin--[biotin carboxyl-carrier protein] ligase activity"/>
    <property type="evidence" value="ECO:0007669"/>
    <property type="project" value="UniProtKB-UniRule"/>
</dbReference>
<feature type="DNA-binding region" description="H-T-H motif" evidence="5">
    <location>
        <begin position="18"/>
        <end position="37"/>
    </location>
</feature>
<dbReference type="GO" id="GO:0006355">
    <property type="term" value="P:regulation of DNA-templated transcription"/>
    <property type="evidence" value="ECO:0007669"/>
    <property type="project" value="UniProtKB-UniRule"/>
</dbReference>
<dbReference type="InterPro" id="IPR004408">
    <property type="entry name" value="Biotin_CoA_COase_ligase"/>
</dbReference>
<dbReference type="SUPFAM" id="SSF55681">
    <property type="entry name" value="Class II aaRS and biotin synthetases"/>
    <property type="match status" value="1"/>
</dbReference>
<dbReference type="Pfam" id="PF02237">
    <property type="entry name" value="BPL_C"/>
    <property type="match status" value="1"/>
</dbReference>
<feature type="binding site" evidence="5">
    <location>
        <position position="114"/>
    </location>
    <ligand>
        <name>biotin</name>
        <dbReference type="ChEBI" id="CHEBI:57586"/>
    </ligand>
</feature>
<dbReference type="Pfam" id="PF08279">
    <property type="entry name" value="HTH_11"/>
    <property type="match status" value="1"/>
</dbReference>
<dbReference type="InterPro" id="IPR030855">
    <property type="entry name" value="Bifunct_BirA"/>
</dbReference>
<dbReference type="EMBL" id="FWWT01000022">
    <property type="protein sequence ID" value="SMB93463.1"/>
    <property type="molecule type" value="Genomic_DNA"/>
</dbReference>
<keyword evidence="5" id="KW-0804">Transcription</keyword>
<dbReference type="EC" id="6.3.4.15" evidence="5"/>
<evidence type="ECO:0000256" key="2">
    <source>
        <dbReference type="ARBA" id="ARBA00022741"/>
    </source>
</evidence>
<dbReference type="GO" id="GO:0003677">
    <property type="term" value="F:DNA binding"/>
    <property type="evidence" value="ECO:0007669"/>
    <property type="project" value="UniProtKB-UniRule"/>
</dbReference>
<dbReference type="GO" id="GO:0005524">
    <property type="term" value="F:ATP binding"/>
    <property type="evidence" value="ECO:0007669"/>
    <property type="project" value="UniProtKB-UniRule"/>
</dbReference>
<protein>
    <recommendedName>
        <fullName evidence="5">Bifunctional ligase/repressor BirA</fullName>
    </recommendedName>
    <alternativeName>
        <fullName evidence="5">Biotin--[acetyl-CoA-carboxylase] ligase</fullName>
        <ecNumber evidence="5">6.3.4.15</ecNumber>
    </alternativeName>
    <alternativeName>
        <fullName evidence="5">Biotin--protein ligase</fullName>
    </alternativeName>
    <alternativeName>
        <fullName evidence="5">Biotin-[acetyl-CoA carboxylase] synthetase</fullName>
    </alternativeName>
</protein>
<gene>
    <name evidence="5" type="primary">birA</name>
    <name evidence="7" type="ORF">SAMN00017405_0041</name>
</gene>
<dbReference type="InterPro" id="IPR013196">
    <property type="entry name" value="HTH_11"/>
</dbReference>
<comment type="function">
    <text evidence="5">Acts both as a biotin--[acetyl-CoA-carboxylase] ligase and a repressor.</text>
</comment>
<reference evidence="7 8" key="1">
    <citation type="submission" date="2017-04" db="EMBL/GenBank/DDBJ databases">
        <authorList>
            <person name="Afonso C.L."/>
            <person name="Miller P.J."/>
            <person name="Scott M.A."/>
            <person name="Spackman E."/>
            <person name="Goraichik I."/>
            <person name="Dimitrov K.M."/>
            <person name="Suarez D.L."/>
            <person name="Swayne D.E."/>
        </authorList>
    </citation>
    <scope>NUCLEOTIDE SEQUENCE [LARGE SCALE GENOMIC DNA]</scope>
    <source>
        <strain evidence="7 8">DSM 11270</strain>
    </source>
</reference>
<dbReference type="InterPro" id="IPR045864">
    <property type="entry name" value="aa-tRNA-synth_II/BPL/LPL"/>
</dbReference>
<accession>A0A1W1VJK4</accession>